<evidence type="ECO:0000256" key="2">
    <source>
        <dbReference type="SAM" id="MobiDB-lite"/>
    </source>
</evidence>
<dbReference type="GO" id="GO:0003676">
    <property type="term" value="F:nucleic acid binding"/>
    <property type="evidence" value="ECO:0007669"/>
    <property type="project" value="InterPro"/>
</dbReference>
<reference evidence="4" key="2">
    <citation type="submission" date="2025-09" db="UniProtKB">
        <authorList>
            <consortium name="Ensembl"/>
        </authorList>
    </citation>
    <scope>IDENTIFICATION</scope>
</reference>
<dbReference type="Pfam" id="PF00098">
    <property type="entry name" value="zf-CCHC"/>
    <property type="match status" value="1"/>
</dbReference>
<reference evidence="4" key="1">
    <citation type="submission" date="2025-08" db="UniProtKB">
        <authorList>
            <consortium name="Ensembl"/>
        </authorList>
    </citation>
    <scope>IDENTIFICATION</scope>
</reference>
<dbReference type="AlphaFoldDB" id="A0A8B9CDZ6"/>
<evidence type="ECO:0000256" key="1">
    <source>
        <dbReference type="PROSITE-ProRule" id="PRU00047"/>
    </source>
</evidence>
<dbReference type="SMART" id="SM00343">
    <property type="entry name" value="ZnF_C2HC"/>
    <property type="match status" value="1"/>
</dbReference>
<accession>A0A8B9CDZ6</accession>
<evidence type="ECO:0000313" key="4">
    <source>
        <dbReference type="Ensembl" id="ENSABRP00000018676.1"/>
    </source>
</evidence>
<organism evidence="4 5">
    <name type="scientific">Anser brachyrhynchus</name>
    <name type="common">Pink-footed goose</name>
    <dbReference type="NCBI Taxonomy" id="132585"/>
    <lineage>
        <taxon>Eukaryota</taxon>
        <taxon>Metazoa</taxon>
        <taxon>Chordata</taxon>
        <taxon>Craniata</taxon>
        <taxon>Vertebrata</taxon>
        <taxon>Euteleostomi</taxon>
        <taxon>Archelosauria</taxon>
        <taxon>Archosauria</taxon>
        <taxon>Dinosauria</taxon>
        <taxon>Saurischia</taxon>
        <taxon>Theropoda</taxon>
        <taxon>Coelurosauria</taxon>
        <taxon>Aves</taxon>
        <taxon>Neognathae</taxon>
        <taxon>Galloanserae</taxon>
        <taxon>Anseriformes</taxon>
        <taxon>Anatidae</taxon>
        <taxon>Anserinae</taxon>
        <taxon>Anser</taxon>
    </lineage>
</organism>
<dbReference type="PROSITE" id="PS50158">
    <property type="entry name" value="ZF_CCHC"/>
    <property type="match status" value="1"/>
</dbReference>
<keyword evidence="1" id="KW-0479">Metal-binding</keyword>
<sequence length="86" mass="9406">MAFPVEVRANALQIVGKRCFRCQATGHLAVECPQRGMGEGRSNPAPPSCRSRYNTESQNRLGWKRPPRSSSPTSRTAPFGTLGCTK</sequence>
<dbReference type="InterPro" id="IPR001878">
    <property type="entry name" value="Znf_CCHC"/>
</dbReference>
<dbReference type="Gene3D" id="4.10.60.10">
    <property type="entry name" value="Zinc finger, CCHC-type"/>
    <property type="match status" value="1"/>
</dbReference>
<dbReference type="GO" id="GO:0008270">
    <property type="term" value="F:zinc ion binding"/>
    <property type="evidence" value="ECO:0007669"/>
    <property type="project" value="UniProtKB-KW"/>
</dbReference>
<protein>
    <recommendedName>
        <fullName evidence="3">CCHC-type domain-containing protein</fullName>
    </recommendedName>
</protein>
<evidence type="ECO:0000313" key="5">
    <source>
        <dbReference type="Proteomes" id="UP000694426"/>
    </source>
</evidence>
<feature type="domain" description="CCHC-type" evidence="3">
    <location>
        <begin position="18"/>
        <end position="34"/>
    </location>
</feature>
<dbReference type="Proteomes" id="UP000694426">
    <property type="component" value="Unplaced"/>
</dbReference>
<dbReference type="InterPro" id="IPR036875">
    <property type="entry name" value="Znf_CCHC_sf"/>
</dbReference>
<keyword evidence="1" id="KW-0863">Zinc-finger</keyword>
<keyword evidence="5" id="KW-1185">Reference proteome</keyword>
<keyword evidence="1" id="KW-0862">Zinc</keyword>
<dbReference type="Ensembl" id="ENSABRT00000026336.1">
    <property type="protein sequence ID" value="ENSABRP00000018676.1"/>
    <property type="gene ID" value="ENSABRG00000016064.1"/>
</dbReference>
<proteinExistence type="predicted"/>
<feature type="region of interest" description="Disordered" evidence="2">
    <location>
        <begin position="33"/>
        <end position="86"/>
    </location>
</feature>
<dbReference type="SUPFAM" id="SSF57756">
    <property type="entry name" value="Retrovirus zinc finger-like domains"/>
    <property type="match status" value="1"/>
</dbReference>
<feature type="compositionally biased region" description="Polar residues" evidence="2">
    <location>
        <begin position="51"/>
        <end position="60"/>
    </location>
</feature>
<name>A0A8B9CDZ6_9AVES</name>
<evidence type="ECO:0000259" key="3">
    <source>
        <dbReference type="PROSITE" id="PS50158"/>
    </source>
</evidence>